<dbReference type="PANTHER" id="PTHR45832">
    <property type="entry name" value="SERINE/THREONINE-PROTEIN KINASE SAMKA-RELATED-RELATED"/>
    <property type="match status" value="1"/>
</dbReference>
<dbReference type="Gene3D" id="1.10.510.10">
    <property type="entry name" value="Transferase(Phosphotransferase) domain 1"/>
    <property type="match status" value="1"/>
</dbReference>
<keyword evidence="2" id="KW-0547">Nucleotide-binding</keyword>
<feature type="domain" description="Protein kinase" evidence="4">
    <location>
        <begin position="67"/>
        <end position="154"/>
    </location>
</feature>
<dbReference type="Pfam" id="PF00069">
    <property type="entry name" value="Pkinase"/>
    <property type="match status" value="1"/>
</dbReference>
<name>A0ABQ8FPU5_9PEZI</name>
<dbReference type="Proteomes" id="UP000774617">
    <property type="component" value="Unassembled WGS sequence"/>
</dbReference>
<comment type="similarity">
    <text evidence="1">Belongs to the protein kinase superfamily. STE Ser/Thr protein kinase family. STE20 subfamily.</text>
</comment>
<dbReference type="EMBL" id="JAGTJR010000112">
    <property type="protein sequence ID" value="KAH7009181.1"/>
    <property type="molecule type" value="Genomic_DNA"/>
</dbReference>
<evidence type="ECO:0000256" key="2">
    <source>
        <dbReference type="ARBA" id="ARBA00022741"/>
    </source>
</evidence>
<proteinExistence type="inferred from homology"/>
<dbReference type="PANTHER" id="PTHR45832:SF22">
    <property type="entry name" value="SERINE_THREONINE-PROTEIN KINASE SAMKA-RELATED"/>
    <property type="match status" value="1"/>
</dbReference>
<evidence type="ECO:0000313" key="6">
    <source>
        <dbReference type="Proteomes" id="UP000774617"/>
    </source>
</evidence>
<keyword evidence="3" id="KW-0067">ATP-binding</keyword>
<gene>
    <name evidence="5" type="ORF">B0J12DRAFT_752198</name>
</gene>
<organism evidence="5 6">
    <name type="scientific">Macrophomina phaseolina</name>
    <dbReference type="NCBI Taxonomy" id="35725"/>
    <lineage>
        <taxon>Eukaryota</taxon>
        <taxon>Fungi</taxon>
        <taxon>Dikarya</taxon>
        <taxon>Ascomycota</taxon>
        <taxon>Pezizomycotina</taxon>
        <taxon>Dothideomycetes</taxon>
        <taxon>Dothideomycetes incertae sedis</taxon>
        <taxon>Botryosphaeriales</taxon>
        <taxon>Botryosphaeriaceae</taxon>
        <taxon>Macrophomina</taxon>
    </lineage>
</organism>
<evidence type="ECO:0000313" key="5">
    <source>
        <dbReference type="EMBL" id="KAH7009181.1"/>
    </source>
</evidence>
<reference evidence="5 6" key="1">
    <citation type="journal article" date="2021" name="Nat. Commun.">
        <title>Genetic determinants of endophytism in the Arabidopsis root mycobiome.</title>
        <authorList>
            <person name="Mesny F."/>
            <person name="Miyauchi S."/>
            <person name="Thiergart T."/>
            <person name="Pickel B."/>
            <person name="Atanasova L."/>
            <person name="Karlsson M."/>
            <person name="Huettel B."/>
            <person name="Barry K.W."/>
            <person name="Haridas S."/>
            <person name="Chen C."/>
            <person name="Bauer D."/>
            <person name="Andreopoulos W."/>
            <person name="Pangilinan J."/>
            <person name="LaButti K."/>
            <person name="Riley R."/>
            <person name="Lipzen A."/>
            <person name="Clum A."/>
            <person name="Drula E."/>
            <person name="Henrissat B."/>
            <person name="Kohler A."/>
            <person name="Grigoriev I.V."/>
            <person name="Martin F.M."/>
            <person name="Hacquard S."/>
        </authorList>
    </citation>
    <scope>NUCLEOTIDE SEQUENCE [LARGE SCALE GENOMIC DNA]</scope>
    <source>
        <strain evidence="5 6">MPI-SDFR-AT-0080</strain>
    </source>
</reference>
<accession>A0ABQ8FPU5</accession>
<protein>
    <recommendedName>
        <fullName evidence="4">Protein kinase domain-containing protein</fullName>
    </recommendedName>
</protein>
<dbReference type="InterPro" id="IPR000719">
    <property type="entry name" value="Prot_kinase_dom"/>
</dbReference>
<dbReference type="InterPro" id="IPR011009">
    <property type="entry name" value="Kinase-like_dom_sf"/>
</dbReference>
<evidence type="ECO:0000259" key="4">
    <source>
        <dbReference type="Pfam" id="PF00069"/>
    </source>
</evidence>
<comment type="caution">
    <text evidence="5">The sequence shown here is derived from an EMBL/GenBank/DDBJ whole genome shotgun (WGS) entry which is preliminary data.</text>
</comment>
<dbReference type="SUPFAM" id="SSF56112">
    <property type="entry name" value="Protein kinase-like (PK-like)"/>
    <property type="match status" value="1"/>
</dbReference>
<evidence type="ECO:0000256" key="3">
    <source>
        <dbReference type="ARBA" id="ARBA00022840"/>
    </source>
</evidence>
<sequence>MALDSPNPIALAMSAVAQKPPRTTYSEVPFSYKNPNKSYAPILALGEERNLILVTSKDETPARNPQIRQVPHENVVTIREMMLHENFIFIVYEKMRICLADIIALPIEIDEHHVATICTEVLKGLQHMHEVLNLRHGAITRTSILFSEDGVVKIGTCSQPSTIISLILRSGNFDQALWREIHSDTASDIKALQTVVQSLRLVWSENAHVFLRDMCEKSAGALLKSNFLAQSPGPRSLEPYVLFATITANMPWRFCRTIVGKSA</sequence>
<dbReference type="InterPro" id="IPR051931">
    <property type="entry name" value="PAK3-like"/>
</dbReference>
<keyword evidence="6" id="KW-1185">Reference proteome</keyword>
<evidence type="ECO:0000256" key="1">
    <source>
        <dbReference type="ARBA" id="ARBA00008874"/>
    </source>
</evidence>